<sequence>MRRRDHDMAAEVRRLRERLHVIEAIDAAMHDPHRVLDVLTAAADIESGIVALQEEFGWSRVQATAATDVQFRRAVGIERARIHEQVAEVRTLLARSTNQLRTEQAGLSVPERPAPAPRRTRSEPRRRPGRQPG</sequence>
<protein>
    <recommendedName>
        <fullName evidence="4">DNA topoisomerase (ATP-hydrolyzing)</fullName>
    </recommendedName>
</protein>
<reference evidence="2 3" key="1">
    <citation type="journal article" date="2019" name="Int. J. Syst. Evol. Microbiol.">
        <title>The Global Catalogue of Microorganisms (GCM) 10K type strain sequencing project: providing services to taxonomists for standard genome sequencing and annotation.</title>
        <authorList>
            <consortium name="The Broad Institute Genomics Platform"/>
            <consortium name="The Broad Institute Genome Sequencing Center for Infectious Disease"/>
            <person name="Wu L."/>
            <person name="Ma J."/>
        </authorList>
    </citation>
    <scope>NUCLEOTIDE SEQUENCE [LARGE SCALE GENOMIC DNA]</scope>
    <source>
        <strain evidence="2 3">JCM 15309</strain>
    </source>
</reference>
<dbReference type="EMBL" id="BAAAPB010000001">
    <property type="protein sequence ID" value="GAA1950640.1"/>
    <property type="molecule type" value="Genomic_DNA"/>
</dbReference>
<gene>
    <name evidence="2" type="ORF">GCM10009798_07490</name>
</gene>
<dbReference type="Gene3D" id="1.10.268.10">
    <property type="entry name" value="Topoisomerase, domain 3"/>
    <property type="match status" value="1"/>
</dbReference>
<keyword evidence="3" id="KW-1185">Reference proteome</keyword>
<accession>A0ABN2QF14</accession>
<proteinExistence type="predicted"/>
<organism evidence="2 3">
    <name type="scientific">Nocardioides panacihumi</name>
    <dbReference type="NCBI Taxonomy" id="400774"/>
    <lineage>
        <taxon>Bacteria</taxon>
        <taxon>Bacillati</taxon>
        <taxon>Actinomycetota</taxon>
        <taxon>Actinomycetes</taxon>
        <taxon>Propionibacteriales</taxon>
        <taxon>Nocardioidaceae</taxon>
        <taxon>Nocardioides</taxon>
    </lineage>
</organism>
<evidence type="ECO:0000313" key="2">
    <source>
        <dbReference type="EMBL" id="GAA1950640.1"/>
    </source>
</evidence>
<dbReference type="InterPro" id="IPR013757">
    <property type="entry name" value="Topo_IIA_A_a_sf"/>
</dbReference>
<feature type="region of interest" description="Disordered" evidence="1">
    <location>
        <begin position="97"/>
        <end position="133"/>
    </location>
</feature>
<comment type="caution">
    <text evidence="2">The sequence shown here is derived from an EMBL/GenBank/DDBJ whole genome shotgun (WGS) entry which is preliminary data.</text>
</comment>
<dbReference type="Proteomes" id="UP001500571">
    <property type="component" value="Unassembled WGS sequence"/>
</dbReference>
<name>A0ABN2QF14_9ACTN</name>
<evidence type="ECO:0000313" key="3">
    <source>
        <dbReference type="Proteomes" id="UP001500571"/>
    </source>
</evidence>
<evidence type="ECO:0000256" key="1">
    <source>
        <dbReference type="SAM" id="MobiDB-lite"/>
    </source>
</evidence>
<evidence type="ECO:0008006" key="4">
    <source>
        <dbReference type="Google" id="ProtNLM"/>
    </source>
</evidence>